<protein>
    <submittedName>
        <fullName evidence="1">Uncharacterized protein</fullName>
    </submittedName>
</protein>
<gene>
    <name evidence="1" type="ORF">JQS43_09620</name>
</gene>
<reference evidence="1" key="1">
    <citation type="submission" date="2021-02" db="EMBL/GenBank/DDBJ databases">
        <title>Natrosporangium hydrolyticum gen. nov., sp. nov, a haloalkaliphilic actinobacterium from a soda solonchak soil.</title>
        <authorList>
            <person name="Sorokin D.Y."/>
            <person name="Khijniak T.V."/>
            <person name="Zakharycheva A.P."/>
            <person name="Boueva O.V."/>
            <person name="Ariskina E.V."/>
            <person name="Hahnke R.L."/>
            <person name="Bunk B."/>
            <person name="Sproer C."/>
            <person name="Schumann P."/>
            <person name="Evtushenko L.I."/>
            <person name="Kublanov I.V."/>
        </authorList>
    </citation>
    <scope>NUCLEOTIDE SEQUENCE</scope>
    <source>
        <strain evidence="1">DSM 106523</strain>
    </source>
</reference>
<accession>A0A895YF66</accession>
<name>A0A895YF66_9ACTN</name>
<dbReference type="RefSeq" id="WP_239678725.1">
    <property type="nucleotide sequence ID" value="NZ_CP070499.1"/>
</dbReference>
<dbReference type="AlphaFoldDB" id="A0A895YF66"/>
<dbReference type="InterPro" id="IPR016024">
    <property type="entry name" value="ARM-type_fold"/>
</dbReference>
<evidence type="ECO:0000313" key="2">
    <source>
        <dbReference type="Proteomes" id="UP000662857"/>
    </source>
</evidence>
<dbReference type="EMBL" id="CP070499">
    <property type="protein sequence ID" value="QSB16504.1"/>
    <property type="molecule type" value="Genomic_DNA"/>
</dbReference>
<keyword evidence="2" id="KW-1185">Reference proteome</keyword>
<organism evidence="1 2">
    <name type="scientific">Natronosporangium hydrolyticum</name>
    <dbReference type="NCBI Taxonomy" id="2811111"/>
    <lineage>
        <taxon>Bacteria</taxon>
        <taxon>Bacillati</taxon>
        <taxon>Actinomycetota</taxon>
        <taxon>Actinomycetes</taxon>
        <taxon>Micromonosporales</taxon>
        <taxon>Micromonosporaceae</taxon>
        <taxon>Natronosporangium</taxon>
    </lineage>
</organism>
<dbReference type="InterPro" id="IPR011989">
    <property type="entry name" value="ARM-like"/>
</dbReference>
<dbReference type="KEGG" id="nhy:JQS43_09620"/>
<dbReference type="SUPFAM" id="SSF48371">
    <property type="entry name" value="ARM repeat"/>
    <property type="match status" value="1"/>
</dbReference>
<dbReference type="Gene3D" id="1.25.10.10">
    <property type="entry name" value="Leucine-rich Repeat Variant"/>
    <property type="match status" value="1"/>
</dbReference>
<sequence length="710" mass="76354">MTSTSLAYPPAEWIDEPAASHVPTLAPTVARDNLGQAANTVHGGMHLHRQTITNVYQQAARARPTPRGRAYLATVAATFVAREYRSDAGACLDRVGAGELLAAAGSLVLLGEPGTGRHTAAVGVLATLDLPIQEIPIEPYGTQWLSVTELPTESAHGYLLELPDSGGRTLGDSFARDLQSYREELATHSSYLVVVASPETWRMIGGQRDKTVLSVQPPDPLALLATEVSRLNPDSAARAVGRHATVTALVTAAPPREVARLAELVVATSQDADRSTAALAQEVADAFSHWYRQLTEWFRDHPDQRSRLFLVATAFLAGCHGQLILHLGEFIGRALATRAEWDGLGGNGLHALASAAGARIDTAGRVSLPKPGYGPAVLDFVRTDRTKVCAYRTWRAAIEFPLELPAVARAEVAAPIAGSLLHGLYQDRHERLLHLVIGEWSGNDQLRPTLVQLLTTAGLSREVGRTTRSLLYELARSNRPLPVHQAVIEVCQGDLADAYPEIALTRLGHLAGRDDPATRERVAAAVAQLWRRPPLRRPVLRRLCRWLTTGDEPAAATAATALARIGESPEPAGCPLVVAAADRPDWHALVTAITTTLDRPGTTADLADAAFAWLELAISDGACWRAVAALWREAAQGTTAAPRTARLYTLVLRWHASTDPGTPAAQRATRDRLRERLLTTLRLTDRLPNAGPDDKEGGIDDAEYVATVVA</sequence>
<proteinExistence type="predicted"/>
<evidence type="ECO:0000313" key="1">
    <source>
        <dbReference type="EMBL" id="QSB16504.1"/>
    </source>
</evidence>
<dbReference type="Proteomes" id="UP000662857">
    <property type="component" value="Chromosome"/>
</dbReference>